<sequence length="384" mass="40286">MTKAESMRAKRGSLRMLGHAAARALPPSRSNSTSSQTRIISSHSVGGGIIPSGEFMVPPGSGLPSPPSSRSSSGNGPDPIADVPVGTFVVKDGVEDDRGRALAKAAGVKGRDIFGKNALEKIVSENGAEPRRPSHAYAPANPSRLSKSTTPSTVSTMSSAAPSEASPEVEQSDLANLVAEDDTMPAEDASLPAEDTGLFVDVDDLHRQDTETAGQAPPRDLTLRSGEVETDLSPLAQPDYPFTFAATVRSTSDGTGSGSATVRGGSQRIFEPSLEPLESGEPSHSTLNRRPQRGHGVSPIRSSRPGLRLFRSTYDTYTREHLSALVDSIAIEPSHLHQSRTPGIPAIGRHLVHSLTDPLRPLLHAVEAGRCRLAASPGALSVSD</sequence>
<dbReference type="AlphaFoldDB" id="A0A427XL94"/>
<dbReference type="InterPro" id="IPR052574">
    <property type="entry name" value="CDIRP"/>
</dbReference>
<reference evidence="4 5" key="1">
    <citation type="submission" date="2018-11" db="EMBL/GenBank/DDBJ databases">
        <title>Genome sequence of Saitozyma podzolica DSM 27192.</title>
        <authorList>
            <person name="Aliyu H."/>
            <person name="Gorte O."/>
            <person name="Ochsenreither K."/>
        </authorList>
    </citation>
    <scope>NUCLEOTIDE SEQUENCE [LARGE SCALE GENOMIC DNA]</scope>
    <source>
        <strain evidence="4 5">DSM 27192</strain>
    </source>
</reference>
<dbReference type="STRING" id="1890683.A0A427XL94"/>
<organism evidence="4 5">
    <name type="scientific">Saitozyma podzolica</name>
    <dbReference type="NCBI Taxonomy" id="1890683"/>
    <lineage>
        <taxon>Eukaryota</taxon>
        <taxon>Fungi</taxon>
        <taxon>Dikarya</taxon>
        <taxon>Basidiomycota</taxon>
        <taxon>Agaricomycotina</taxon>
        <taxon>Tremellomycetes</taxon>
        <taxon>Tremellales</taxon>
        <taxon>Trimorphomycetaceae</taxon>
        <taxon>Saitozyma</taxon>
    </lineage>
</organism>
<comment type="caution">
    <text evidence="4">The sequence shown here is derived from an EMBL/GenBank/DDBJ whole genome shotgun (WGS) entry which is preliminary data.</text>
</comment>
<dbReference type="EMBL" id="RSCD01000042">
    <property type="protein sequence ID" value="RSH79562.1"/>
    <property type="molecule type" value="Genomic_DNA"/>
</dbReference>
<feature type="compositionally biased region" description="Polar residues" evidence="3">
    <location>
        <begin position="28"/>
        <end position="38"/>
    </location>
</feature>
<dbReference type="OrthoDB" id="3038326at2759"/>
<gene>
    <name evidence="4" type="ORF">EHS25_007964</name>
</gene>
<feature type="region of interest" description="Disordered" evidence="3">
    <location>
        <begin position="124"/>
        <end position="195"/>
    </location>
</feature>
<dbReference type="PANTHER" id="PTHR47566:SF1">
    <property type="entry name" value="PROTEIN NUD1"/>
    <property type="match status" value="1"/>
</dbReference>
<evidence type="ECO:0000313" key="5">
    <source>
        <dbReference type="Proteomes" id="UP000279259"/>
    </source>
</evidence>
<feature type="compositionally biased region" description="Low complexity" evidence="3">
    <location>
        <begin position="271"/>
        <end position="285"/>
    </location>
</feature>
<protein>
    <submittedName>
        <fullName evidence="4">Uncharacterized protein</fullName>
    </submittedName>
</protein>
<feature type="compositionally biased region" description="Low complexity" evidence="3">
    <location>
        <begin position="58"/>
        <end position="79"/>
    </location>
</feature>
<name>A0A427XL94_9TREE</name>
<keyword evidence="1" id="KW-0433">Leucine-rich repeat</keyword>
<accession>A0A427XL94</accession>
<evidence type="ECO:0000256" key="3">
    <source>
        <dbReference type="SAM" id="MobiDB-lite"/>
    </source>
</evidence>
<feature type="region of interest" description="Disordered" evidence="3">
    <location>
        <begin position="251"/>
        <end position="304"/>
    </location>
</feature>
<dbReference type="PANTHER" id="PTHR47566">
    <property type="match status" value="1"/>
</dbReference>
<proteinExistence type="predicted"/>
<feature type="compositionally biased region" description="Low complexity" evidence="3">
    <location>
        <begin position="251"/>
        <end position="261"/>
    </location>
</feature>
<feature type="compositionally biased region" description="Low complexity" evidence="3">
    <location>
        <begin position="146"/>
        <end position="168"/>
    </location>
</feature>
<keyword evidence="2" id="KW-0677">Repeat</keyword>
<dbReference type="Proteomes" id="UP000279259">
    <property type="component" value="Unassembled WGS sequence"/>
</dbReference>
<keyword evidence="5" id="KW-1185">Reference proteome</keyword>
<evidence type="ECO:0000313" key="4">
    <source>
        <dbReference type="EMBL" id="RSH79562.1"/>
    </source>
</evidence>
<evidence type="ECO:0000256" key="1">
    <source>
        <dbReference type="ARBA" id="ARBA00022614"/>
    </source>
</evidence>
<feature type="region of interest" description="Disordered" evidence="3">
    <location>
        <begin position="1"/>
        <end position="87"/>
    </location>
</feature>
<evidence type="ECO:0000256" key="2">
    <source>
        <dbReference type="ARBA" id="ARBA00022737"/>
    </source>
</evidence>
<dbReference type="GO" id="GO:0035591">
    <property type="term" value="F:signaling adaptor activity"/>
    <property type="evidence" value="ECO:0007669"/>
    <property type="project" value="TreeGrafter"/>
</dbReference>